<evidence type="ECO:0000313" key="8">
    <source>
        <dbReference type="EMBL" id="MBM7471948.1"/>
    </source>
</evidence>
<dbReference type="InterPro" id="IPR011576">
    <property type="entry name" value="Pyridox_Oxase_N"/>
</dbReference>
<dbReference type="EMBL" id="JAFBBU010000001">
    <property type="protein sequence ID" value="MBM7471948.1"/>
    <property type="molecule type" value="Genomic_DNA"/>
</dbReference>
<feature type="binding site" evidence="5">
    <location>
        <position position="199"/>
    </location>
    <ligand>
        <name>FMN</name>
        <dbReference type="ChEBI" id="CHEBI:58210"/>
    </ligand>
</feature>
<evidence type="ECO:0000256" key="3">
    <source>
        <dbReference type="ARBA" id="ARBA00022643"/>
    </source>
</evidence>
<feature type="binding site" evidence="5">
    <location>
        <begin position="143"/>
        <end position="144"/>
    </location>
    <ligand>
        <name>FMN</name>
        <dbReference type="ChEBI" id="CHEBI:58210"/>
    </ligand>
</feature>
<dbReference type="InterPro" id="IPR012349">
    <property type="entry name" value="Split_barrel_FMN-bd"/>
</dbReference>
<keyword evidence="3 5" id="KW-0288">FMN</keyword>
<evidence type="ECO:0000313" key="9">
    <source>
        <dbReference type="Proteomes" id="UP000776164"/>
    </source>
</evidence>
<comment type="subunit">
    <text evidence="5">Homodimer.</text>
</comment>
<comment type="function">
    <text evidence="5">Catalyzes the oxidation of either pyridoxine 5'-phosphate (PNP) or pyridoxamine 5'-phosphate (PMP) into pyridoxal 5'-phosphate (PLP).</text>
</comment>
<name>A0ABS2L4G9_9MICO</name>
<evidence type="ECO:0000256" key="2">
    <source>
        <dbReference type="ARBA" id="ARBA00022630"/>
    </source>
</evidence>
<dbReference type="PIRSF" id="PIRSF000190">
    <property type="entry name" value="Pyd_amn-ph_oxd"/>
    <property type="match status" value="1"/>
</dbReference>
<feature type="binding site" evidence="5">
    <location>
        <begin position="79"/>
        <end position="80"/>
    </location>
    <ligand>
        <name>FMN</name>
        <dbReference type="ChEBI" id="CHEBI:58210"/>
    </ligand>
</feature>
<evidence type="ECO:0000256" key="1">
    <source>
        <dbReference type="ARBA" id="ARBA00007301"/>
    </source>
</evidence>
<accession>A0ABS2L4G9</accession>
<sequence length="216" mass="23953">MMILMDSLSTHTDYGTVPLSAGDLDPDPIAQFARWLGEADAGGFAEPNAMVLGTIDDDGMPSSRTVLLRRVRAEGLEFFTNYDSRKGRALAGHPVATAVFPWYGQQRQVIVTGSVTRLDAESSDAYFASRPRDSQIASAASRQSQPIESRELLEQRIEELALAYPEGTAVPRPANWGGFLLSPIRIEFWKGRSSRVHDRFVYDRHAEGWGITRLQP</sequence>
<feature type="binding site" evidence="5">
    <location>
        <begin position="195"/>
        <end position="197"/>
    </location>
    <ligand>
        <name>substrate</name>
    </ligand>
</feature>
<dbReference type="InterPro" id="IPR019576">
    <property type="entry name" value="Pyridoxamine_oxidase_dimer_C"/>
</dbReference>
<feature type="binding site" evidence="5">
    <location>
        <begin position="64"/>
        <end position="69"/>
    </location>
    <ligand>
        <name>FMN</name>
        <dbReference type="ChEBI" id="CHEBI:58210"/>
    </ligand>
</feature>
<feature type="binding site" evidence="5">
    <location>
        <position position="86"/>
    </location>
    <ligand>
        <name>FMN</name>
        <dbReference type="ChEBI" id="CHEBI:58210"/>
    </ligand>
</feature>
<feature type="binding site" evidence="5">
    <location>
        <position position="85"/>
    </location>
    <ligand>
        <name>FMN</name>
        <dbReference type="ChEBI" id="CHEBI:58210"/>
    </ligand>
</feature>
<dbReference type="Gene3D" id="2.30.110.10">
    <property type="entry name" value="Electron Transport, Fmn-binding Protein, Chain A"/>
    <property type="match status" value="1"/>
</dbReference>
<feature type="domain" description="Pyridoxine 5'-phosphate oxidase dimerisation C-terminal" evidence="7">
    <location>
        <begin position="176"/>
        <end position="216"/>
    </location>
</feature>
<dbReference type="Pfam" id="PF10590">
    <property type="entry name" value="PNP_phzG_C"/>
    <property type="match status" value="1"/>
</dbReference>
<comment type="similarity">
    <text evidence="1 5">Belongs to the pyridoxamine 5'-phosphate oxidase family.</text>
</comment>
<dbReference type="HAMAP" id="MF_01629">
    <property type="entry name" value="PdxH"/>
    <property type="match status" value="1"/>
</dbReference>
<evidence type="ECO:0000259" key="7">
    <source>
        <dbReference type="Pfam" id="PF10590"/>
    </source>
</evidence>
<comment type="catalytic activity">
    <reaction evidence="5">
        <text>pyridoxine 5'-phosphate + O2 = pyridoxal 5'-phosphate + H2O2</text>
        <dbReference type="Rhea" id="RHEA:15149"/>
        <dbReference type="ChEBI" id="CHEBI:15379"/>
        <dbReference type="ChEBI" id="CHEBI:16240"/>
        <dbReference type="ChEBI" id="CHEBI:58589"/>
        <dbReference type="ChEBI" id="CHEBI:597326"/>
        <dbReference type="EC" id="1.4.3.5"/>
    </reaction>
</comment>
<proteinExistence type="inferred from homology"/>
<reference evidence="8 9" key="1">
    <citation type="submission" date="2021-01" db="EMBL/GenBank/DDBJ databases">
        <title>Sequencing the genomes of 1000 actinobacteria strains.</title>
        <authorList>
            <person name="Klenk H.-P."/>
        </authorList>
    </citation>
    <scope>NUCLEOTIDE SEQUENCE [LARGE SCALE GENOMIC DNA]</scope>
    <source>
        <strain evidence="8 9">DSM 13057</strain>
    </source>
</reference>
<dbReference type="PANTHER" id="PTHR10851">
    <property type="entry name" value="PYRIDOXINE-5-PHOSPHATE OXIDASE"/>
    <property type="match status" value="1"/>
</dbReference>
<evidence type="ECO:0000259" key="6">
    <source>
        <dbReference type="Pfam" id="PF01243"/>
    </source>
</evidence>
<dbReference type="NCBIfam" id="TIGR00558">
    <property type="entry name" value="pdxH"/>
    <property type="match status" value="1"/>
</dbReference>
<comment type="pathway">
    <text evidence="5">Cofactor metabolism; pyridoxal 5'-phosphate salvage; pyridoxal 5'-phosphate from pyridoxamine 5'-phosphate: step 1/1.</text>
</comment>
<feature type="binding site" evidence="5">
    <location>
        <position position="134"/>
    </location>
    <ligand>
        <name>substrate</name>
    </ligand>
</feature>
<feature type="domain" description="Pyridoxamine 5'-phosphate oxidase N-terminal" evidence="6">
    <location>
        <begin position="44"/>
        <end position="161"/>
    </location>
</feature>
<dbReference type="EC" id="1.4.3.5" evidence="5"/>
<dbReference type="GO" id="GO:0004733">
    <property type="term" value="F:pyridoxamine phosphate oxidase activity"/>
    <property type="evidence" value="ECO:0007669"/>
    <property type="project" value="UniProtKB-EC"/>
</dbReference>
<gene>
    <name evidence="5" type="primary">pdxH</name>
    <name evidence="8" type="ORF">JOE66_001582</name>
</gene>
<evidence type="ECO:0000256" key="4">
    <source>
        <dbReference type="ARBA" id="ARBA00023002"/>
    </source>
</evidence>
<organism evidence="8 9">
    <name type="scientific">Subtercola frigoramans</name>
    <dbReference type="NCBI Taxonomy" id="120298"/>
    <lineage>
        <taxon>Bacteria</taxon>
        <taxon>Bacillati</taxon>
        <taxon>Actinomycetota</taxon>
        <taxon>Actinomycetes</taxon>
        <taxon>Micrococcales</taxon>
        <taxon>Microbacteriaceae</taxon>
        <taxon>Subtercola</taxon>
    </lineage>
</organism>
<dbReference type="SUPFAM" id="SSF50475">
    <property type="entry name" value="FMN-binding split barrel"/>
    <property type="match status" value="1"/>
</dbReference>
<feature type="binding site" evidence="5">
    <location>
        <position position="130"/>
    </location>
    <ligand>
        <name>substrate</name>
    </ligand>
</feature>
<dbReference type="InterPro" id="IPR000659">
    <property type="entry name" value="Pyridox_Oxase"/>
</dbReference>
<comment type="caution">
    <text evidence="8">The sequence shown here is derived from an EMBL/GenBank/DDBJ whole genome shotgun (WGS) entry which is preliminary data.</text>
</comment>
<comment type="cofactor">
    <cofactor evidence="5">
        <name>FMN</name>
        <dbReference type="ChEBI" id="CHEBI:58210"/>
    </cofactor>
    <text evidence="5">Binds 1 FMN per subunit.</text>
</comment>
<feature type="binding site" evidence="5">
    <location>
        <position position="69"/>
    </location>
    <ligand>
        <name>substrate</name>
    </ligand>
</feature>
<feature type="binding site" evidence="5">
    <location>
        <position position="108"/>
    </location>
    <ligand>
        <name>FMN</name>
        <dbReference type="ChEBI" id="CHEBI:58210"/>
    </ligand>
</feature>
<feature type="binding site" evidence="5">
    <location>
        <position position="189"/>
    </location>
    <ligand>
        <name>FMN</name>
        <dbReference type="ChEBI" id="CHEBI:58210"/>
    </ligand>
</feature>
<evidence type="ECO:0000256" key="5">
    <source>
        <dbReference type="HAMAP-Rule" id="MF_01629"/>
    </source>
</evidence>
<dbReference type="NCBIfam" id="NF004231">
    <property type="entry name" value="PRK05679.1"/>
    <property type="match status" value="1"/>
</dbReference>
<feature type="binding site" evidence="5">
    <location>
        <position position="126"/>
    </location>
    <ligand>
        <name>substrate</name>
    </ligand>
</feature>
<keyword evidence="5" id="KW-0664">Pyridoxine biosynthesis</keyword>
<keyword evidence="2 5" id="KW-0285">Flavoprotein</keyword>
<comment type="pathway">
    <text evidence="5">Cofactor metabolism; pyridoxal 5'-phosphate salvage; pyridoxal 5'-phosphate from pyridoxine 5'-phosphate: step 1/1.</text>
</comment>
<keyword evidence="4 5" id="KW-0560">Oxidoreductase</keyword>
<keyword evidence="9" id="KW-1185">Reference proteome</keyword>
<dbReference type="Proteomes" id="UP000776164">
    <property type="component" value="Unassembled WGS sequence"/>
</dbReference>
<protein>
    <recommendedName>
        <fullName evidence="5">Pyridoxine/pyridoxamine 5'-phosphate oxidase</fullName>
        <ecNumber evidence="5">1.4.3.5</ecNumber>
    </recommendedName>
    <alternativeName>
        <fullName evidence="5">PNP/PMP oxidase</fullName>
        <shortName evidence="5">PNPOx</shortName>
    </alternativeName>
    <alternativeName>
        <fullName evidence="5">Pyridoxal 5'-phosphate synthase</fullName>
    </alternativeName>
</protein>
<comment type="catalytic activity">
    <reaction evidence="5">
        <text>pyridoxamine 5'-phosphate + O2 + H2O = pyridoxal 5'-phosphate + H2O2 + NH4(+)</text>
        <dbReference type="Rhea" id="RHEA:15817"/>
        <dbReference type="ChEBI" id="CHEBI:15377"/>
        <dbReference type="ChEBI" id="CHEBI:15379"/>
        <dbReference type="ChEBI" id="CHEBI:16240"/>
        <dbReference type="ChEBI" id="CHEBI:28938"/>
        <dbReference type="ChEBI" id="CHEBI:58451"/>
        <dbReference type="ChEBI" id="CHEBI:597326"/>
        <dbReference type="EC" id="1.4.3.5"/>
    </reaction>
</comment>
<dbReference type="Pfam" id="PF01243">
    <property type="entry name" value="PNPOx_N"/>
    <property type="match status" value="1"/>
</dbReference>
<dbReference type="PANTHER" id="PTHR10851:SF0">
    <property type="entry name" value="PYRIDOXINE-5'-PHOSPHATE OXIDASE"/>
    <property type="match status" value="1"/>
</dbReference>